<dbReference type="RefSeq" id="WP_139242043.1">
    <property type="nucleotide sequence ID" value="NZ_FQYP01000008.1"/>
</dbReference>
<dbReference type="EMBL" id="FQYP01000008">
    <property type="protein sequence ID" value="SHJ39036.1"/>
    <property type="molecule type" value="Genomic_DNA"/>
</dbReference>
<keyword evidence="2" id="KW-1185">Reference proteome</keyword>
<evidence type="ECO:0000313" key="2">
    <source>
        <dbReference type="Proteomes" id="UP000184432"/>
    </source>
</evidence>
<organism evidence="1 2">
    <name type="scientific">Aquimarina spongiae</name>
    <dbReference type="NCBI Taxonomy" id="570521"/>
    <lineage>
        <taxon>Bacteria</taxon>
        <taxon>Pseudomonadati</taxon>
        <taxon>Bacteroidota</taxon>
        <taxon>Flavobacteriia</taxon>
        <taxon>Flavobacteriales</taxon>
        <taxon>Flavobacteriaceae</taxon>
        <taxon>Aquimarina</taxon>
    </lineage>
</organism>
<accession>A0A1M6IX36</accession>
<reference evidence="2" key="1">
    <citation type="submission" date="2016-11" db="EMBL/GenBank/DDBJ databases">
        <authorList>
            <person name="Varghese N."/>
            <person name="Submissions S."/>
        </authorList>
    </citation>
    <scope>NUCLEOTIDE SEQUENCE [LARGE SCALE GENOMIC DNA]</scope>
    <source>
        <strain evidence="2">DSM 22623</strain>
    </source>
</reference>
<evidence type="ECO:0000313" key="1">
    <source>
        <dbReference type="EMBL" id="SHJ39036.1"/>
    </source>
</evidence>
<sequence>MRVEILFKRFFHWVVIALTTGWVYGQPVYDSKRMIDGVSLYKDHVDPHVFYYEPGKLKLKILSDGTPDFQFLDMRYTGSKCYNDRGEKSFMSLLQVGVEMQKMDKDFMKRVKVKLPPKSKIIPLSISGIETQLIIPSTGSDHSKKDVVKKGVLESSGKESVSTSRGYWETRVLTIRLNQYESQILMDCLKKKTLGLSLQYSFYADFLGKSDIEFTGSKEVEEHLYTKEEEDKEIVENRIIQSDALPIKVDVEQYPDVVKQLDLNEEIPPAYAGLEIKCYDFKENIRPDLFMKIVEIEAQSVDGAETVKQEVKFLKKNTDLHTYHISFPYAIYVDTPMRYRITEIDIEGKRTIFDWKEKAECSSELDVTTPVKNQNLISKLIEVEIDSENLWQRFDEVSVFFAYMFNGKSKLKEVRFEKETSSIVKETPLTYDKRNPIHYVISSSKDTVTTRRGPNTLIDDYLFISQ</sequence>
<proteinExistence type="predicted"/>
<dbReference type="OrthoDB" id="1184314at2"/>
<dbReference type="Proteomes" id="UP000184432">
    <property type="component" value="Unassembled WGS sequence"/>
</dbReference>
<name>A0A1M6IX36_9FLAO</name>
<dbReference type="AlphaFoldDB" id="A0A1M6IX36"/>
<gene>
    <name evidence="1" type="ORF">SAMN04488508_108118</name>
</gene>
<protein>
    <submittedName>
        <fullName evidence="1">Uncharacterized protein</fullName>
    </submittedName>
</protein>
<dbReference type="STRING" id="570521.SAMN04488508_108118"/>